<evidence type="ECO:0000313" key="2">
    <source>
        <dbReference type="EMBL" id="EFG77970.1"/>
    </source>
</evidence>
<protein>
    <submittedName>
        <fullName evidence="2">Helicase associated domain protein</fullName>
    </submittedName>
</protein>
<dbReference type="SUPFAM" id="SSF47413">
    <property type="entry name" value="lambda repressor-like DNA-binding domains"/>
    <property type="match status" value="1"/>
</dbReference>
<organism evidence="2 3">
    <name type="scientific">Mycobacterium parascrofulaceum ATCC BAA-614</name>
    <dbReference type="NCBI Taxonomy" id="525368"/>
    <lineage>
        <taxon>Bacteria</taxon>
        <taxon>Bacillati</taxon>
        <taxon>Actinomycetota</taxon>
        <taxon>Actinomycetes</taxon>
        <taxon>Mycobacteriales</taxon>
        <taxon>Mycobacteriaceae</taxon>
        <taxon>Mycobacterium</taxon>
        <taxon>Mycobacterium simiae complex</taxon>
    </lineage>
</organism>
<keyword evidence="3" id="KW-1185">Reference proteome</keyword>
<dbReference type="RefSeq" id="WP_007170966.1">
    <property type="nucleotide sequence ID" value="NZ_GG770557.1"/>
</dbReference>
<dbReference type="Pfam" id="PF01381">
    <property type="entry name" value="HTH_3"/>
    <property type="match status" value="1"/>
</dbReference>
<evidence type="ECO:0000259" key="1">
    <source>
        <dbReference type="PROSITE" id="PS50943"/>
    </source>
</evidence>
<name>D5P7F5_9MYCO</name>
<feature type="domain" description="HTH cro/C1-type" evidence="1">
    <location>
        <begin position="24"/>
        <end position="79"/>
    </location>
</feature>
<dbReference type="GO" id="GO:0003677">
    <property type="term" value="F:DNA binding"/>
    <property type="evidence" value="ECO:0007669"/>
    <property type="project" value="InterPro"/>
</dbReference>
<comment type="caution">
    <text evidence="2">The sequence shown here is derived from an EMBL/GenBank/DDBJ whole genome shotgun (WGS) entry which is preliminary data.</text>
</comment>
<reference evidence="2 3" key="1">
    <citation type="submission" date="2010-04" db="EMBL/GenBank/DDBJ databases">
        <authorList>
            <person name="Muzny D."/>
            <person name="Qin X."/>
            <person name="Deng J."/>
            <person name="Jiang H."/>
            <person name="Liu Y."/>
            <person name="Qu J."/>
            <person name="Song X.-Z."/>
            <person name="Zhang L."/>
            <person name="Thornton R."/>
            <person name="Coyle M."/>
            <person name="Francisco L."/>
            <person name="Jackson L."/>
            <person name="Javaid M."/>
            <person name="Korchina V."/>
            <person name="Kovar C."/>
            <person name="Mata R."/>
            <person name="Mathew T."/>
            <person name="Ngo R."/>
            <person name="Nguyen L."/>
            <person name="Nguyen N."/>
            <person name="Okwuonu G."/>
            <person name="Ongeri F."/>
            <person name="Pham C."/>
            <person name="Simmons D."/>
            <person name="Wilczek-Boney K."/>
            <person name="Hale W."/>
            <person name="Jakkamsetti A."/>
            <person name="Pham P."/>
            <person name="Ruth R."/>
            <person name="San Lucas F."/>
            <person name="Warren J."/>
            <person name="Zhang J."/>
            <person name="Zhao Z."/>
            <person name="Zhou C."/>
            <person name="Zhu D."/>
            <person name="Lee S."/>
            <person name="Bess C."/>
            <person name="Blankenburg K."/>
            <person name="Forbes L."/>
            <person name="Fu Q."/>
            <person name="Gubbala S."/>
            <person name="Hirani K."/>
            <person name="Jayaseelan J.C."/>
            <person name="Lara F."/>
            <person name="Munidasa M."/>
            <person name="Palculict T."/>
            <person name="Patil S."/>
            <person name="Pu L.-L."/>
            <person name="Saada N."/>
            <person name="Tang L."/>
            <person name="Weissenberger G."/>
            <person name="Zhu Y."/>
            <person name="Hemphill L."/>
            <person name="Shang Y."/>
            <person name="Youmans B."/>
            <person name="Ayvaz T."/>
            <person name="Ross M."/>
            <person name="Santibanez J."/>
            <person name="Aqrawi P."/>
            <person name="Gross S."/>
            <person name="Joshi V."/>
            <person name="Fowler G."/>
            <person name="Nazareth L."/>
            <person name="Reid J."/>
            <person name="Worley K."/>
            <person name="Petrosino J."/>
            <person name="Highlander S."/>
            <person name="Gibbs R."/>
        </authorList>
    </citation>
    <scope>NUCLEOTIDE SEQUENCE [LARGE SCALE GENOMIC DNA]</scope>
    <source>
        <strain evidence="2 3">ATCC BAA-614</strain>
    </source>
</reference>
<dbReference type="Gene3D" id="6.10.140.530">
    <property type="match status" value="1"/>
</dbReference>
<dbReference type="PROSITE" id="PS50943">
    <property type="entry name" value="HTH_CROC1"/>
    <property type="match status" value="1"/>
</dbReference>
<dbReference type="Pfam" id="PF03457">
    <property type="entry name" value="HA"/>
    <property type="match status" value="1"/>
</dbReference>
<dbReference type="EMBL" id="ADNV01000199">
    <property type="protein sequence ID" value="EFG77970.1"/>
    <property type="molecule type" value="Genomic_DNA"/>
</dbReference>
<proteinExistence type="predicted"/>
<gene>
    <name evidence="2" type="ORF">HMPREF0591_2099</name>
</gene>
<dbReference type="CDD" id="cd00093">
    <property type="entry name" value="HTH_XRE"/>
    <property type="match status" value="1"/>
</dbReference>
<dbReference type="Gene3D" id="1.10.260.40">
    <property type="entry name" value="lambda repressor-like DNA-binding domains"/>
    <property type="match status" value="1"/>
</dbReference>
<sequence>MQPSEREVSARRADVGSAFGDRAKSARLRAGLTQQQLCDRLGNSLDTSAITRIEAGQREPRLSEALAIARELRFGLDDLAPTADLDAYLRDLSRSMEESRAALVTMLRSVDPVVDFVRRNPDCLGGDRLEDRVHEVAESFRHRVSPDDVEYDNPQTLNVAITTTRTDERLKRQLLRAVNDGILVSADELQPAHYRWFKDDADDDRGTRPRTATRSDDEQWQDHFGELLGYVRRHGDARVPRSHVSPDGGPLGAWVVDQRNRFAQGTLDPNRAMRLEALPGWTWGPRSRRTSATPRTI</sequence>
<dbReference type="AlphaFoldDB" id="D5P7F5"/>
<dbReference type="InterPro" id="IPR005114">
    <property type="entry name" value="Helicase_assoc"/>
</dbReference>
<dbReference type="Proteomes" id="UP000003653">
    <property type="component" value="Unassembled WGS sequence"/>
</dbReference>
<dbReference type="InterPro" id="IPR010982">
    <property type="entry name" value="Lambda_DNA-bd_dom_sf"/>
</dbReference>
<dbReference type="SMART" id="SM00530">
    <property type="entry name" value="HTH_XRE"/>
    <property type="match status" value="1"/>
</dbReference>
<dbReference type="HOGENOM" id="CLU_936341_0_0_11"/>
<dbReference type="InterPro" id="IPR001387">
    <property type="entry name" value="Cro/C1-type_HTH"/>
</dbReference>
<evidence type="ECO:0000313" key="3">
    <source>
        <dbReference type="Proteomes" id="UP000003653"/>
    </source>
</evidence>
<dbReference type="eggNOG" id="ENOG5031FE9">
    <property type="taxonomic scope" value="Bacteria"/>
</dbReference>
<accession>D5P7F5</accession>